<dbReference type="GO" id="GO:0030687">
    <property type="term" value="C:preribosome, large subunit precursor"/>
    <property type="evidence" value="ECO:0007669"/>
    <property type="project" value="TreeGrafter"/>
</dbReference>
<organism evidence="3 4">
    <name type="scientific">Prymnesium parvum</name>
    <name type="common">Toxic golden alga</name>
    <dbReference type="NCBI Taxonomy" id="97485"/>
    <lineage>
        <taxon>Eukaryota</taxon>
        <taxon>Haptista</taxon>
        <taxon>Haptophyta</taxon>
        <taxon>Prymnesiophyceae</taxon>
        <taxon>Prymnesiales</taxon>
        <taxon>Prymnesiaceae</taxon>
        <taxon>Prymnesium</taxon>
    </lineage>
</organism>
<dbReference type="PANTHER" id="PTHR13182:SF8">
    <property type="entry name" value="CYTOPLASMIC 60S SUBUNIT BIOGENESIS FACTOR ZNF622"/>
    <property type="match status" value="1"/>
</dbReference>
<dbReference type="Proteomes" id="UP001515480">
    <property type="component" value="Unassembled WGS sequence"/>
</dbReference>
<feature type="domain" description="ZN622/Rei1/Reh1 zinc finger C2H2-type" evidence="2">
    <location>
        <begin position="151"/>
        <end position="242"/>
    </location>
</feature>
<evidence type="ECO:0000259" key="2">
    <source>
        <dbReference type="Pfam" id="PF12756"/>
    </source>
</evidence>
<name>A0AB34JQW6_PRYPA</name>
<feature type="region of interest" description="Disordered" evidence="1">
    <location>
        <begin position="76"/>
        <end position="104"/>
    </location>
</feature>
<protein>
    <recommendedName>
        <fullName evidence="2">ZN622/Rei1/Reh1 zinc finger C2H2-type domain-containing protein</fullName>
    </recommendedName>
</protein>
<dbReference type="PANTHER" id="PTHR13182">
    <property type="entry name" value="ZINC FINGER PROTEIN 622"/>
    <property type="match status" value="1"/>
</dbReference>
<proteinExistence type="predicted"/>
<dbReference type="InterPro" id="IPR041661">
    <property type="entry name" value="ZN622/Rei1/Reh1_Znf-C2H2"/>
</dbReference>
<feature type="region of interest" description="Disordered" evidence="1">
    <location>
        <begin position="330"/>
        <end position="349"/>
    </location>
</feature>
<dbReference type="Pfam" id="PF12756">
    <property type="entry name" value="zf-C2H2_2"/>
    <property type="match status" value="1"/>
</dbReference>
<feature type="region of interest" description="Disordered" evidence="1">
    <location>
        <begin position="259"/>
        <end position="286"/>
    </location>
</feature>
<dbReference type="AlphaFoldDB" id="A0AB34JQW6"/>
<evidence type="ECO:0000256" key="1">
    <source>
        <dbReference type="SAM" id="MobiDB-lite"/>
    </source>
</evidence>
<reference evidence="3 4" key="1">
    <citation type="journal article" date="2024" name="Science">
        <title>Giant polyketide synthase enzymes in the biosynthesis of giant marine polyether toxins.</title>
        <authorList>
            <person name="Fallon T.R."/>
            <person name="Shende V.V."/>
            <person name="Wierzbicki I.H."/>
            <person name="Pendleton A.L."/>
            <person name="Watervoot N.F."/>
            <person name="Auber R.P."/>
            <person name="Gonzalez D.J."/>
            <person name="Wisecaver J.H."/>
            <person name="Moore B.S."/>
        </authorList>
    </citation>
    <scope>NUCLEOTIDE SEQUENCE [LARGE SCALE GENOMIC DNA]</scope>
    <source>
        <strain evidence="3 4">12B1</strain>
    </source>
</reference>
<dbReference type="GO" id="GO:0042273">
    <property type="term" value="P:ribosomal large subunit biogenesis"/>
    <property type="evidence" value="ECO:0007669"/>
    <property type="project" value="TreeGrafter"/>
</dbReference>
<comment type="caution">
    <text evidence="3">The sequence shown here is derived from an EMBL/GenBank/DDBJ whole genome shotgun (WGS) entry which is preliminary data.</text>
</comment>
<evidence type="ECO:0000313" key="3">
    <source>
        <dbReference type="EMBL" id="KAL1524429.1"/>
    </source>
</evidence>
<evidence type="ECO:0000313" key="4">
    <source>
        <dbReference type="Proteomes" id="UP001515480"/>
    </source>
</evidence>
<feature type="compositionally biased region" description="Polar residues" evidence="1">
    <location>
        <begin position="339"/>
        <end position="349"/>
    </location>
</feature>
<accession>A0AB34JQW6</accession>
<feature type="compositionally biased region" description="Acidic residues" evidence="1">
    <location>
        <begin position="259"/>
        <end position="272"/>
    </location>
</feature>
<gene>
    <name evidence="3" type="ORF">AB1Y20_019324</name>
</gene>
<dbReference type="InterPro" id="IPR040025">
    <property type="entry name" value="Znf622/Rei1/Reh1"/>
</dbReference>
<sequence length="474" mass="53122">MAHLVTPTMPMESRISESDGAERTFTCYTAPGVVFHSEEEMKQHYRSEWHRQNLKRKVAGLPPLSLEAFEERAARYGNEPPGSDATAAAAGTRSQQRRQKREEKAVAKAARAAANPNSKAAHYQATKAMTEEQYVQHKVRTAEAYDVCCDLFSRHKSADMHANLEYMAKTHGFYIPYLDYCKDVEGLLSYLLERVYVGNVALMHDKQFHSVEAVQAHMKSKNQCRFELEGHEEEYGEFYDLEALAERSPLWQYVEVEDDDEEDWVDADEEEADTHSNGGGDNAEGGELEGVLERLRVLGILSEAEVDRITDSIAEGTEDEAQALTKMKAKLKAAEGSGPSDQASTSRSRVTMAVRYRTMGDLEAGALTVSKADGTKREIGHRSMKAYYKQSYRPADTSLGVVNPALERLMLQYAEAGVLTTRTDSNLSGYRARGQNEMSYNAQRIADKKHMQQGLINNTTAKGMKHFKNQSLNF</sequence>
<keyword evidence="4" id="KW-1185">Reference proteome</keyword>
<dbReference type="EMBL" id="JBGBPQ010000005">
    <property type="protein sequence ID" value="KAL1524429.1"/>
    <property type="molecule type" value="Genomic_DNA"/>
</dbReference>